<dbReference type="HOGENOM" id="CLU_222448_0_0_1"/>
<proteinExistence type="predicted"/>
<dbReference type="EMBL" id="FN595513">
    <property type="protein sequence ID" value="CCB49739.1"/>
    <property type="molecule type" value="Genomic_DNA"/>
</dbReference>
<name>F6HBV1_VITVI</name>
<protein>
    <submittedName>
        <fullName evidence="1">Uncharacterized protein</fullName>
    </submittedName>
</protein>
<evidence type="ECO:0000313" key="2">
    <source>
        <dbReference type="Proteomes" id="UP000009183"/>
    </source>
</evidence>
<dbReference type="InParanoid" id="F6HBV1"/>
<dbReference type="Proteomes" id="UP000009183">
    <property type="component" value="Chromosome 9"/>
</dbReference>
<accession>F6HBV1</accession>
<gene>
    <name evidence="1" type="ordered locus">VIT_09s0018g02000</name>
</gene>
<evidence type="ECO:0000313" key="1">
    <source>
        <dbReference type="EMBL" id="CCB49739.1"/>
    </source>
</evidence>
<reference evidence="2" key="1">
    <citation type="journal article" date="2007" name="Nature">
        <title>The grapevine genome sequence suggests ancestral hexaploidization in major angiosperm phyla.</title>
        <authorList>
            <consortium name="The French-Italian Public Consortium for Grapevine Genome Characterization."/>
            <person name="Jaillon O."/>
            <person name="Aury J.-M."/>
            <person name="Noel B."/>
            <person name="Policriti A."/>
            <person name="Clepet C."/>
            <person name="Casagrande A."/>
            <person name="Choisne N."/>
            <person name="Aubourg S."/>
            <person name="Vitulo N."/>
            <person name="Jubin C."/>
            <person name="Vezzi A."/>
            <person name="Legeai F."/>
            <person name="Hugueney P."/>
            <person name="Dasilva C."/>
            <person name="Horner D."/>
            <person name="Mica E."/>
            <person name="Jublot D."/>
            <person name="Poulain J."/>
            <person name="Bruyere C."/>
            <person name="Billault A."/>
            <person name="Segurens B."/>
            <person name="Gouyvenoux M."/>
            <person name="Ugarte E."/>
            <person name="Cattonaro F."/>
            <person name="Anthouard V."/>
            <person name="Vico V."/>
            <person name="Del Fabbro C."/>
            <person name="Alaux M."/>
            <person name="Di Gaspero G."/>
            <person name="Dumas V."/>
            <person name="Felice N."/>
            <person name="Paillard S."/>
            <person name="Juman I."/>
            <person name="Moroldo M."/>
            <person name="Scalabrin S."/>
            <person name="Canaguier A."/>
            <person name="Le Clainche I."/>
            <person name="Malacrida G."/>
            <person name="Durand E."/>
            <person name="Pesole G."/>
            <person name="Laucou V."/>
            <person name="Chatelet P."/>
            <person name="Merdinoglu D."/>
            <person name="Delledonne M."/>
            <person name="Pezzotti M."/>
            <person name="Lecharny A."/>
            <person name="Scarpelli C."/>
            <person name="Artiguenave F."/>
            <person name="Pe M.E."/>
            <person name="Valle G."/>
            <person name="Morgante M."/>
            <person name="Caboche M."/>
            <person name="Adam-Blondon A.-F."/>
            <person name="Weissenbach J."/>
            <person name="Quetier F."/>
            <person name="Wincker P."/>
        </authorList>
    </citation>
    <scope>NUCLEOTIDE SEQUENCE [LARGE SCALE GENOMIC DNA]</scope>
    <source>
        <strain evidence="2">cv. Pinot noir / PN40024</strain>
    </source>
</reference>
<organism evidence="1 2">
    <name type="scientific">Vitis vinifera</name>
    <name type="common">Grape</name>
    <dbReference type="NCBI Taxonomy" id="29760"/>
    <lineage>
        <taxon>Eukaryota</taxon>
        <taxon>Viridiplantae</taxon>
        <taxon>Streptophyta</taxon>
        <taxon>Embryophyta</taxon>
        <taxon>Tracheophyta</taxon>
        <taxon>Spermatophyta</taxon>
        <taxon>Magnoliopsida</taxon>
        <taxon>eudicotyledons</taxon>
        <taxon>Gunneridae</taxon>
        <taxon>Pentapetalae</taxon>
        <taxon>rosids</taxon>
        <taxon>Vitales</taxon>
        <taxon>Vitaceae</taxon>
        <taxon>Viteae</taxon>
        <taxon>Vitis</taxon>
    </lineage>
</organism>
<keyword evidence="2" id="KW-1185">Reference proteome</keyword>
<sequence>MLGSSSVPDD</sequence>